<dbReference type="InterPro" id="IPR013325">
    <property type="entry name" value="RNA_pol_sigma_r2"/>
</dbReference>
<dbReference type="Gene3D" id="1.10.1740.10">
    <property type="match status" value="1"/>
</dbReference>
<reference evidence="9 10" key="1">
    <citation type="submission" date="2018-03" db="EMBL/GenBank/DDBJ databases">
        <title>Bioinformatic expansion and discovery of thiopeptide antibiotics.</title>
        <authorList>
            <person name="Schwalen C.J."/>
            <person name="Hudson G.A."/>
            <person name="Mitchell D.A."/>
        </authorList>
    </citation>
    <scope>NUCLEOTIDE SEQUENCE [LARGE SCALE GENOMIC DNA]</scope>
    <source>
        <strain evidence="9 10">ATCC 21389</strain>
    </source>
</reference>
<organism evidence="9 10">
    <name type="scientific">Streptomyces tateyamensis</name>
    <dbReference type="NCBI Taxonomy" id="565073"/>
    <lineage>
        <taxon>Bacteria</taxon>
        <taxon>Bacillati</taxon>
        <taxon>Actinomycetota</taxon>
        <taxon>Actinomycetes</taxon>
        <taxon>Kitasatosporales</taxon>
        <taxon>Streptomycetaceae</taxon>
        <taxon>Streptomyces</taxon>
    </lineage>
</organism>
<feature type="domain" description="RNA polymerase sigma-70 region 2" evidence="7">
    <location>
        <begin position="38"/>
        <end position="104"/>
    </location>
</feature>
<dbReference type="AlphaFoldDB" id="A0A2V4P9F3"/>
<comment type="caution">
    <text evidence="9">The sequence shown here is derived from an EMBL/GenBank/DDBJ whole genome shotgun (WGS) entry which is preliminary data.</text>
</comment>
<keyword evidence="5" id="KW-0804">Transcription</keyword>
<dbReference type="OrthoDB" id="9780326at2"/>
<dbReference type="GO" id="GO:0016987">
    <property type="term" value="F:sigma factor activity"/>
    <property type="evidence" value="ECO:0007669"/>
    <property type="project" value="UniProtKB-KW"/>
</dbReference>
<sequence length="270" mass="28100">MAEPAGPGAQAPTPTEGLGDAELLARHVAGDPTAFGLLVHRHRDRLWAIALRTLGDREEAADALQDALISALRSAGSFQGRSAVTTWLHRIVVNACLDRARRAAVRRAGSLDEQPQALDTLVPAAEPAESLVLRQELRRELGAALAELPADQRAALVLVDMQGYSVAEAAELLGVPVGTVKSRCARGRARLLPLVRHLRGPGADDVSRETPAPGTPTPRTSARSTAAAGAVSRETPSGAPPPRNRRAGGSVPSAAVPAPESSKEGGAIDR</sequence>
<dbReference type="SUPFAM" id="SSF88659">
    <property type="entry name" value="Sigma3 and sigma4 domains of RNA polymerase sigma factors"/>
    <property type="match status" value="1"/>
</dbReference>
<comment type="similarity">
    <text evidence="1">Belongs to the sigma-70 factor family. ECF subfamily.</text>
</comment>
<dbReference type="InterPro" id="IPR014284">
    <property type="entry name" value="RNA_pol_sigma-70_dom"/>
</dbReference>
<dbReference type="Gene3D" id="1.10.10.10">
    <property type="entry name" value="Winged helix-like DNA-binding domain superfamily/Winged helix DNA-binding domain"/>
    <property type="match status" value="1"/>
</dbReference>
<feature type="compositionally biased region" description="Low complexity" evidence="6">
    <location>
        <begin position="217"/>
        <end position="230"/>
    </location>
</feature>
<protein>
    <submittedName>
        <fullName evidence="9">RNA polymerase sigma factor SigM</fullName>
    </submittedName>
</protein>
<dbReference type="Pfam" id="PF04542">
    <property type="entry name" value="Sigma70_r2"/>
    <property type="match status" value="1"/>
</dbReference>
<dbReference type="GO" id="GO:0006352">
    <property type="term" value="P:DNA-templated transcription initiation"/>
    <property type="evidence" value="ECO:0007669"/>
    <property type="project" value="InterPro"/>
</dbReference>
<keyword evidence="4" id="KW-0238">DNA-binding</keyword>
<dbReference type="SUPFAM" id="SSF88946">
    <property type="entry name" value="Sigma2 domain of RNA polymerase sigma factors"/>
    <property type="match status" value="1"/>
</dbReference>
<keyword evidence="2" id="KW-0805">Transcription regulation</keyword>
<dbReference type="PANTHER" id="PTHR43133:SF50">
    <property type="entry name" value="ECF RNA POLYMERASE SIGMA FACTOR SIGM"/>
    <property type="match status" value="1"/>
</dbReference>
<evidence type="ECO:0000313" key="9">
    <source>
        <dbReference type="EMBL" id="PYC87525.1"/>
    </source>
</evidence>
<dbReference type="InterPro" id="IPR039425">
    <property type="entry name" value="RNA_pol_sigma-70-like"/>
</dbReference>
<dbReference type="InterPro" id="IPR013324">
    <property type="entry name" value="RNA_pol_sigma_r3/r4-like"/>
</dbReference>
<accession>A0A2V4P9F3</accession>
<dbReference type="RefSeq" id="WP_110665803.1">
    <property type="nucleotide sequence ID" value="NZ_PYBW01000013.1"/>
</dbReference>
<feature type="compositionally biased region" description="Basic and acidic residues" evidence="6">
    <location>
        <begin position="261"/>
        <end position="270"/>
    </location>
</feature>
<name>A0A2V4P9F3_9ACTN</name>
<dbReference type="Pfam" id="PF08281">
    <property type="entry name" value="Sigma70_r4_2"/>
    <property type="match status" value="1"/>
</dbReference>
<dbReference type="CDD" id="cd06171">
    <property type="entry name" value="Sigma70_r4"/>
    <property type="match status" value="1"/>
</dbReference>
<dbReference type="InterPro" id="IPR036388">
    <property type="entry name" value="WH-like_DNA-bd_sf"/>
</dbReference>
<dbReference type="Proteomes" id="UP000248039">
    <property type="component" value="Unassembled WGS sequence"/>
</dbReference>
<dbReference type="NCBIfam" id="NF007225">
    <property type="entry name" value="PRK09643.1"/>
    <property type="match status" value="1"/>
</dbReference>
<feature type="region of interest" description="Disordered" evidence="6">
    <location>
        <begin position="199"/>
        <end position="270"/>
    </location>
</feature>
<dbReference type="InterPro" id="IPR013249">
    <property type="entry name" value="RNA_pol_sigma70_r4_t2"/>
</dbReference>
<evidence type="ECO:0000256" key="4">
    <source>
        <dbReference type="ARBA" id="ARBA00023125"/>
    </source>
</evidence>
<evidence type="ECO:0000256" key="2">
    <source>
        <dbReference type="ARBA" id="ARBA00023015"/>
    </source>
</evidence>
<evidence type="ECO:0000259" key="7">
    <source>
        <dbReference type="Pfam" id="PF04542"/>
    </source>
</evidence>
<evidence type="ECO:0000256" key="6">
    <source>
        <dbReference type="SAM" id="MobiDB-lite"/>
    </source>
</evidence>
<dbReference type="PANTHER" id="PTHR43133">
    <property type="entry name" value="RNA POLYMERASE ECF-TYPE SIGMA FACTO"/>
    <property type="match status" value="1"/>
</dbReference>
<evidence type="ECO:0000259" key="8">
    <source>
        <dbReference type="Pfam" id="PF08281"/>
    </source>
</evidence>
<feature type="domain" description="RNA polymerase sigma factor 70 region 4 type 2" evidence="8">
    <location>
        <begin position="139"/>
        <end position="191"/>
    </location>
</feature>
<dbReference type="InterPro" id="IPR007627">
    <property type="entry name" value="RNA_pol_sigma70_r2"/>
</dbReference>
<proteinExistence type="inferred from homology"/>
<keyword evidence="10" id="KW-1185">Reference proteome</keyword>
<evidence type="ECO:0000256" key="1">
    <source>
        <dbReference type="ARBA" id="ARBA00010641"/>
    </source>
</evidence>
<evidence type="ECO:0000313" key="10">
    <source>
        <dbReference type="Proteomes" id="UP000248039"/>
    </source>
</evidence>
<dbReference type="EMBL" id="PYBW01000013">
    <property type="protein sequence ID" value="PYC87525.1"/>
    <property type="molecule type" value="Genomic_DNA"/>
</dbReference>
<dbReference type="NCBIfam" id="TIGR02937">
    <property type="entry name" value="sigma70-ECF"/>
    <property type="match status" value="1"/>
</dbReference>
<gene>
    <name evidence="9" type="ORF">C7C46_04210</name>
</gene>
<keyword evidence="3" id="KW-0731">Sigma factor</keyword>
<dbReference type="GO" id="GO:0003677">
    <property type="term" value="F:DNA binding"/>
    <property type="evidence" value="ECO:0007669"/>
    <property type="project" value="UniProtKB-KW"/>
</dbReference>
<evidence type="ECO:0000256" key="5">
    <source>
        <dbReference type="ARBA" id="ARBA00023163"/>
    </source>
</evidence>
<evidence type="ECO:0000256" key="3">
    <source>
        <dbReference type="ARBA" id="ARBA00023082"/>
    </source>
</evidence>